<dbReference type="RefSeq" id="WP_149777991.1">
    <property type="nucleotide sequence ID" value="NZ_FRCB01000001.1"/>
</dbReference>
<sequence>MIRGLAGLALLTAMAGPALALSCLPHDIARTYAEADQAEEAYVIVRGVLVFDQTALPVADMDRQHETPPNTAIPAQLTGQALTRDGFTLPFDQPITLNAQCFGPWCAGARSGIEYLGFLEQTGEGYGLTVTPCGGFGFPEPSEKTLERVQSCFRGGPCAPETFH</sequence>
<keyword evidence="1" id="KW-0732">Signal</keyword>
<feature type="signal peptide" evidence="1">
    <location>
        <begin position="1"/>
        <end position="20"/>
    </location>
</feature>
<dbReference type="AlphaFoldDB" id="A0A1M7AET1"/>
<organism evidence="2 3">
    <name type="scientific">Roseovarius litoreus</name>
    <dbReference type="NCBI Taxonomy" id="1155722"/>
    <lineage>
        <taxon>Bacteria</taxon>
        <taxon>Pseudomonadati</taxon>
        <taxon>Pseudomonadota</taxon>
        <taxon>Alphaproteobacteria</taxon>
        <taxon>Rhodobacterales</taxon>
        <taxon>Roseobacteraceae</taxon>
        <taxon>Roseovarius</taxon>
    </lineage>
</organism>
<feature type="chain" id="PRO_5013020125" description="Lipoprotein" evidence="1">
    <location>
        <begin position="21"/>
        <end position="164"/>
    </location>
</feature>
<proteinExistence type="predicted"/>
<dbReference type="EMBL" id="FRCB01000001">
    <property type="protein sequence ID" value="SHL41238.1"/>
    <property type="molecule type" value="Genomic_DNA"/>
</dbReference>
<evidence type="ECO:0008006" key="4">
    <source>
        <dbReference type="Google" id="ProtNLM"/>
    </source>
</evidence>
<gene>
    <name evidence="2" type="ORF">SAMN05443432_101421</name>
</gene>
<dbReference type="PROSITE" id="PS51257">
    <property type="entry name" value="PROKAR_LIPOPROTEIN"/>
    <property type="match status" value="1"/>
</dbReference>
<name>A0A1M7AET1_9RHOB</name>
<dbReference type="Proteomes" id="UP000322545">
    <property type="component" value="Unassembled WGS sequence"/>
</dbReference>
<evidence type="ECO:0000313" key="3">
    <source>
        <dbReference type="Proteomes" id="UP000322545"/>
    </source>
</evidence>
<evidence type="ECO:0000256" key="1">
    <source>
        <dbReference type="SAM" id="SignalP"/>
    </source>
</evidence>
<accession>A0A1M7AET1</accession>
<keyword evidence="3" id="KW-1185">Reference proteome</keyword>
<protein>
    <recommendedName>
        <fullName evidence="4">Lipoprotein</fullName>
    </recommendedName>
</protein>
<evidence type="ECO:0000313" key="2">
    <source>
        <dbReference type="EMBL" id="SHL41238.1"/>
    </source>
</evidence>
<reference evidence="2 3" key="1">
    <citation type="submission" date="2016-11" db="EMBL/GenBank/DDBJ databases">
        <authorList>
            <person name="Varghese N."/>
            <person name="Submissions S."/>
        </authorList>
    </citation>
    <scope>NUCLEOTIDE SEQUENCE [LARGE SCALE GENOMIC DNA]</scope>
    <source>
        <strain evidence="2 3">DSM 28249</strain>
    </source>
</reference>